<dbReference type="EMBL" id="CP117880">
    <property type="protein sequence ID" value="WDF70796.1"/>
    <property type="molecule type" value="Genomic_DNA"/>
</dbReference>
<reference evidence="4 5" key="1">
    <citation type="submission" date="2023-02" db="EMBL/GenBank/DDBJ databases">
        <title>Genome sequence of Sphingobacterium sp. KACC 22765.</title>
        <authorList>
            <person name="Kim S."/>
            <person name="Heo J."/>
            <person name="Kwon S.-W."/>
        </authorList>
    </citation>
    <scope>NUCLEOTIDE SEQUENCE [LARGE SCALE GENOMIC DNA]</scope>
    <source>
        <strain evidence="4 5">KACC 22765</strain>
    </source>
</reference>
<dbReference type="Proteomes" id="UP001221558">
    <property type="component" value="Chromosome"/>
</dbReference>
<dbReference type="Pfam" id="PF01408">
    <property type="entry name" value="GFO_IDH_MocA"/>
    <property type="match status" value="1"/>
</dbReference>
<dbReference type="InterPro" id="IPR050463">
    <property type="entry name" value="Gfo/Idh/MocA_oxidrdct_glycsds"/>
</dbReference>
<dbReference type="Pfam" id="PF22725">
    <property type="entry name" value="GFO_IDH_MocA_C3"/>
    <property type="match status" value="1"/>
</dbReference>
<dbReference type="SUPFAM" id="SSF51735">
    <property type="entry name" value="NAD(P)-binding Rossmann-fold domains"/>
    <property type="match status" value="1"/>
</dbReference>
<dbReference type="SUPFAM" id="SSF55347">
    <property type="entry name" value="Glyceraldehyde-3-phosphate dehydrogenase-like, C-terminal domain"/>
    <property type="match status" value="1"/>
</dbReference>
<dbReference type="PANTHER" id="PTHR43818:SF11">
    <property type="entry name" value="BCDNA.GH03377"/>
    <property type="match status" value="1"/>
</dbReference>
<feature type="domain" description="GFO/IDH/MocA-like oxidoreductase" evidence="3">
    <location>
        <begin position="132"/>
        <end position="258"/>
    </location>
</feature>
<dbReference type="PANTHER" id="PTHR43818">
    <property type="entry name" value="BCDNA.GH03377"/>
    <property type="match status" value="1"/>
</dbReference>
<organism evidence="4 5">
    <name type="scientific">Sphingobacterium oryzagri</name>
    <dbReference type="NCBI Taxonomy" id="3025669"/>
    <lineage>
        <taxon>Bacteria</taxon>
        <taxon>Pseudomonadati</taxon>
        <taxon>Bacteroidota</taxon>
        <taxon>Sphingobacteriia</taxon>
        <taxon>Sphingobacteriales</taxon>
        <taxon>Sphingobacteriaceae</taxon>
        <taxon>Sphingobacterium</taxon>
    </lineage>
</organism>
<keyword evidence="1" id="KW-0560">Oxidoreductase</keyword>
<sequence length="325" mass="35506">MKIIRWGMIGVGDVTEVKSGPALYKTAGSSLIAVTSRTLHKAEDYAKRHQVANVYPDVDALLSDPDIDIVYVATPPSTHQAFAIAAMEAGKAVYVEKPMAMTSAEAEAMTHIAQQTGKSLYVAFYRRALPYFQKIQELLASQVLGKILTVSVRLIRPPFDSDLDPAKHTWRINKHVGGDGYFVDMAPHTLDILDYLLSPIKTVHGHAANLAGHYEVADTVNAVWTHENGILGNGVWCFSSLEANAEDSIIITGTEGQVKFGTFDMKPIELTTQKGKDFFDFERPAYIQQALIETIVGELQGNGSCPSTGITALRTTRVVEKIVGQ</sequence>
<evidence type="ECO:0000259" key="2">
    <source>
        <dbReference type="Pfam" id="PF01408"/>
    </source>
</evidence>
<evidence type="ECO:0000313" key="4">
    <source>
        <dbReference type="EMBL" id="WDF70796.1"/>
    </source>
</evidence>
<dbReference type="Gene3D" id="3.40.50.720">
    <property type="entry name" value="NAD(P)-binding Rossmann-like Domain"/>
    <property type="match status" value="1"/>
</dbReference>
<keyword evidence="5" id="KW-1185">Reference proteome</keyword>
<gene>
    <name evidence="4" type="ORF">PQ465_10555</name>
</gene>
<accession>A0ABY7WQV5</accession>
<dbReference type="InterPro" id="IPR036291">
    <property type="entry name" value="NAD(P)-bd_dom_sf"/>
</dbReference>
<evidence type="ECO:0000313" key="5">
    <source>
        <dbReference type="Proteomes" id="UP001221558"/>
    </source>
</evidence>
<name>A0ABY7WQV5_9SPHI</name>
<dbReference type="InterPro" id="IPR055170">
    <property type="entry name" value="GFO_IDH_MocA-like_dom"/>
</dbReference>
<protein>
    <submittedName>
        <fullName evidence="4">Gfo/Idh/MocA family oxidoreductase</fullName>
    </submittedName>
</protein>
<evidence type="ECO:0000256" key="1">
    <source>
        <dbReference type="ARBA" id="ARBA00023002"/>
    </source>
</evidence>
<dbReference type="Gene3D" id="3.30.360.10">
    <property type="entry name" value="Dihydrodipicolinate Reductase, domain 2"/>
    <property type="match status" value="1"/>
</dbReference>
<evidence type="ECO:0000259" key="3">
    <source>
        <dbReference type="Pfam" id="PF22725"/>
    </source>
</evidence>
<dbReference type="RefSeq" id="WP_274269500.1">
    <property type="nucleotide sequence ID" value="NZ_CP117880.1"/>
</dbReference>
<feature type="domain" description="Gfo/Idh/MocA-like oxidoreductase N-terminal" evidence="2">
    <location>
        <begin position="4"/>
        <end position="124"/>
    </location>
</feature>
<proteinExistence type="predicted"/>
<dbReference type="InterPro" id="IPR000683">
    <property type="entry name" value="Gfo/Idh/MocA-like_OxRdtase_N"/>
</dbReference>